<dbReference type="OrthoDB" id="145053at2157"/>
<dbReference type="SUPFAM" id="SSF51395">
    <property type="entry name" value="FMN-linked oxidoreductases"/>
    <property type="match status" value="1"/>
</dbReference>
<dbReference type="GeneID" id="56080342"/>
<protein>
    <submittedName>
        <fullName evidence="3">tRNA-dihydrouridine synthase</fullName>
    </submittedName>
</protein>
<dbReference type="Pfam" id="PF01207">
    <property type="entry name" value="Dus"/>
    <property type="match status" value="1"/>
</dbReference>
<dbReference type="AlphaFoldDB" id="A0A7D5SSF0"/>
<dbReference type="Proteomes" id="UP000509667">
    <property type="component" value="Chromosome"/>
</dbReference>
<proteinExistence type="predicted"/>
<evidence type="ECO:0000313" key="3">
    <source>
        <dbReference type="EMBL" id="QLH79567.1"/>
    </source>
</evidence>
<gene>
    <name evidence="3" type="ORF">HZS55_20725</name>
</gene>
<dbReference type="InterPro" id="IPR013785">
    <property type="entry name" value="Aldolase_TIM"/>
</dbReference>
<accession>A0A7D5SSF0</accession>
<sequence>MSGRGPGGDAPFAPRLALASLSGQSDAEWARAAGEFAGAAFLGGIALDGPTREAARRMVGRDREEFLPDEPLAFVDEQLAALADAPLRPAFNVRASEPGPIRAAAAVCADHRAILEVNAHCRQDEMCAAGAGESLLCEPDRLARYVAVAAETGATVSVKVRTELAGVDPPAVAARLDDAGADIVHVDAMDSEGVVAEVVDATDAFVVANNGVRDRETVREYLDHGADAVSVGRPSDDPRVLRRVRAAVDERFGGRSDPGGGFRGRATPADTGGRNS</sequence>
<evidence type="ECO:0000259" key="2">
    <source>
        <dbReference type="Pfam" id="PF01207"/>
    </source>
</evidence>
<keyword evidence="4" id="KW-1185">Reference proteome</keyword>
<dbReference type="EMBL" id="CP058910">
    <property type="protein sequence ID" value="QLH79567.1"/>
    <property type="molecule type" value="Genomic_DNA"/>
</dbReference>
<dbReference type="Gene3D" id="3.20.20.70">
    <property type="entry name" value="Aldolase class I"/>
    <property type="match status" value="1"/>
</dbReference>
<dbReference type="PANTHER" id="PTHR11082:SF36">
    <property type="entry name" value="DUS-LIKE FMN-BINDING DOMAIN-CONTAINING PROTEIN"/>
    <property type="match status" value="1"/>
</dbReference>
<evidence type="ECO:0000313" key="4">
    <source>
        <dbReference type="Proteomes" id="UP000509667"/>
    </source>
</evidence>
<evidence type="ECO:0000256" key="1">
    <source>
        <dbReference type="SAM" id="MobiDB-lite"/>
    </source>
</evidence>
<reference evidence="3 4" key="1">
    <citation type="submission" date="2020-07" db="EMBL/GenBank/DDBJ databases">
        <title>Halosimplex pelagicum sp. nov. and Halosimplex rubrum sp. nov., isolated from salted brown alga Laminaria, and emended description of the genus Halosimplex.</title>
        <authorList>
            <person name="Cui H."/>
        </authorList>
    </citation>
    <scope>NUCLEOTIDE SEQUENCE [LARGE SCALE GENOMIC DNA]</scope>
    <source>
        <strain evidence="3 4">R27</strain>
    </source>
</reference>
<dbReference type="RefSeq" id="WP_179909432.1">
    <property type="nucleotide sequence ID" value="NZ_CP058910.1"/>
</dbReference>
<dbReference type="KEGG" id="hrr:HZS55_20725"/>
<feature type="region of interest" description="Disordered" evidence="1">
    <location>
        <begin position="251"/>
        <end position="276"/>
    </location>
</feature>
<dbReference type="InterPro" id="IPR035587">
    <property type="entry name" value="DUS-like_FMN-bd"/>
</dbReference>
<dbReference type="PANTHER" id="PTHR11082">
    <property type="entry name" value="TRNA-DIHYDROURIDINE SYNTHASE"/>
    <property type="match status" value="1"/>
</dbReference>
<name>A0A7D5SSF0_9EURY</name>
<feature type="domain" description="DUS-like FMN-binding" evidence="2">
    <location>
        <begin position="93"/>
        <end position="250"/>
    </location>
</feature>
<organism evidence="3 4">
    <name type="scientific">Halosimplex rubrum</name>
    <dbReference type="NCBI Taxonomy" id="869889"/>
    <lineage>
        <taxon>Archaea</taxon>
        <taxon>Methanobacteriati</taxon>
        <taxon>Methanobacteriota</taxon>
        <taxon>Stenosarchaea group</taxon>
        <taxon>Halobacteria</taxon>
        <taxon>Halobacteriales</taxon>
        <taxon>Haloarculaceae</taxon>
        <taxon>Halosimplex</taxon>
    </lineage>
</organism>